<evidence type="ECO:0000256" key="1">
    <source>
        <dbReference type="SAM" id="MobiDB-lite"/>
    </source>
</evidence>
<dbReference type="EMBL" id="FNST01000002">
    <property type="protein sequence ID" value="SEC62690.1"/>
    <property type="molecule type" value="Genomic_DNA"/>
</dbReference>
<keyword evidence="2" id="KW-0732">Signal</keyword>
<organism evidence="3 4">
    <name type="scientific">Streptomyces melanosporofaciens</name>
    <dbReference type="NCBI Taxonomy" id="67327"/>
    <lineage>
        <taxon>Bacteria</taxon>
        <taxon>Bacillati</taxon>
        <taxon>Actinomycetota</taxon>
        <taxon>Actinomycetes</taxon>
        <taxon>Kitasatosporales</taxon>
        <taxon>Streptomycetaceae</taxon>
        <taxon>Streptomyces</taxon>
        <taxon>Streptomyces violaceusniger group</taxon>
    </lineage>
</organism>
<feature type="region of interest" description="Disordered" evidence="1">
    <location>
        <begin position="76"/>
        <end position="97"/>
    </location>
</feature>
<feature type="region of interest" description="Disordered" evidence="1">
    <location>
        <begin position="24"/>
        <end position="61"/>
    </location>
</feature>
<dbReference type="AlphaFoldDB" id="A0A1H4U2B9"/>
<protein>
    <submittedName>
        <fullName evidence="3">Uncharacterized protein</fullName>
    </submittedName>
</protein>
<keyword evidence="4" id="KW-1185">Reference proteome</keyword>
<gene>
    <name evidence="3" type="ORF">SAMN04490356_4873</name>
</gene>
<name>A0A1H4U2B9_STRMJ</name>
<evidence type="ECO:0000313" key="3">
    <source>
        <dbReference type="EMBL" id="SEC62690.1"/>
    </source>
</evidence>
<feature type="chain" id="PRO_5011725560" evidence="2">
    <location>
        <begin position="23"/>
        <end position="97"/>
    </location>
</feature>
<accession>A0A1H4U2B9</accession>
<reference evidence="4" key="1">
    <citation type="submission" date="2016-10" db="EMBL/GenBank/DDBJ databases">
        <authorList>
            <person name="Varghese N."/>
            <person name="Submissions S."/>
        </authorList>
    </citation>
    <scope>NUCLEOTIDE SEQUENCE [LARGE SCALE GENOMIC DNA]</scope>
    <source>
        <strain evidence="4">DSM 40318</strain>
    </source>
</reference>
<evidence type="ECO:0000313" key="4">
    <source>
        <dbReference type="Proteomes" id="UP000198609"/>
    </source>
</evidence>
<feature type="signal peptide" evidence="2">
    <location>
        <begin position="1"/>
        <end position="22"/>
    </location>
</feature>
<evidence type="ECO:0000256" key="2">
    <source>
        <dbReference type="SAM" id="SignalP"/>
    </source>
</evidence>
<dbReference type="Proteomes" id="UP000198609">
    <property type="component" value="Unassembled WGS sequence"/>
</dbReference>
<proteinExistence type="predicted"/>
<sequence length="97" mass="9374">MSAAAAVCALLVAAVLTGAALAAPGSGLGVRTEGVATEAEAPTGVETAPGDPAGSIAPAGFGTEFRVRAQTSSRISLRYTSENRAPTSSNSSATAVP</sequence>